<dbReference type="OrthoDB" id="37537at2759"/>
<protein>
    <submittedName>
        <fullName evidence="1">Uncharacterized protein</fullName>
    </submittedName>
</protein>
<accession>A0A401H4V9</accession>
<evidence type="ECO:0000313" key="2">
    <source>
        <dbReference type="Proteomes" id="UP000287166"/>
    </source>
</evidence>
<keyword evidence="2" id="KW-1185">Reference proteome</keyword>
<sequence length="51" mass="5584">MQEQETRLENLAAGDILFTADEKTSINAIISGHEIKGNRCFGDPQAAHVWG</sequence>
<dbReference type="InParanoid" id="A0A401H4V9"/>
<proteinExistence type="predicted"/>
<dbReference type="EMBL" id="BFAD01000016">
    <property type="protein sequence ID" value="GBE89467.1"/>
    <property type="molecule type" value="Genomic_DNA"/>
</dbReference>
<organism evidence="1 2">
    <name type="scientific">Sparassis crispa</name>
    <dbReference type="NCBI Taxonomy" id="139825"/>
    <lineage>
        <taxon>Eukaryota</taxon>
        <taxon>Fungi</taxon>
        <taxon>Dikarya</taxon>
        <taxon>Basidiomycota</taxon>
        <taxon>Agaricomycotina</taxon>
        <taxon>Agaricomycetes</taxon>
        <taxon>Polyporales</taxon>
        <taxon>Sparassidaceae</taxon>
        <taxon>Sparassis</taxon>
    </lineage>
</organism>
<comment type="caution">
    <text evidence="1">The sequence shown here is derived from an EMBL/GenBank/DDBJ whole genome shotgun (WGS) entry which is preliminary data.</text>
</comment>
<name>A0A401H4V9_9APHY</name>
<dbReference type="GeneID" id="38786384"/>
<dbReference type="Proteomes" id="UP000287166">
    <property type="component" value="Unassembled WGS sequence"/>
</dbReference>
<reference evidence="1 2" key="1">
    <citation type="journal article" date="2018" name="Sci. Rep.">
        <title>Genome sequence of the cauliflower mushroom Sparassis crispa (Hanabiratake) and its association with beneficial usage.</title>
        <authorList>
            <person name="Kiyama R."/>
            <person name="Furutani Y."/>
            <person name="Kawaguchi K."/>
            <person name="Nakanishi T."/>
        </authorList>
    </citation>
    <scope>NUCLEOTIDE SEQUENCE [LARGE SCALE GENOMIC DNA]</scope>
</reference>
<evidence type="ECO:0000313" key="1">
    <source>
        <dbReference type="EMBL" id="GBE89467.1"/>
    </source>
</evidence>
<dbReference type="AlphaFoldDB" id="A0A401H4V9"/>
<dbReference type="RefSeq" id="XP_027620380.1">
    <property type="nucleotide sequence ID" value="XM_027764579.1"/>
</dbReference>
<gene>
    <name evidence="1" type="ORF">SCP_1601290</name>
</gene>